<keyword evidence="3" id="KW-1185">Reference proteome</keyword>
<feature type="signal peptide" evidence="1">
    <location>
        <begin position="1"/>
        <end position="21"/>
    </location>
</feature>
<dbReference type="RefSeq" id="WP_354659689.1">
    <property type="nucleotide sequence ID" value="NZ_JBEXAC010000001.1"/>
</dbReference>
<dbReference type="EMBL" id="JBEXAC010000001">
    <property type="protein sequence ID" value="MET6997048.1"/>
    <property type="molecule type" value="Genomic_DNA"/>
</dbReference>
<evidence type="ECO:0000256" key="1">
    <source>
        <dbReference type="SAM" id="SignalP"/>
    </source>
</evidence>
<dbReference type="Proteomes" id="UP001549749">
    <property type="component" value="Unassembled WGS sequence"/>
</dbReference>
<gene>
    <name evidence="2" type="ORF">ABR189_06695</name>
</gene>
<sequence>MKKLYPVPMSMLLLISLAGKGQTLQAVTDSGNTTTKNIWIGALPSSGVIENTLNLGGRLKLLGANAAYATGVEGEQPTIYRTGVNSLGYPFNGYNNLVLQTSTQNRDMLFVTGITPVERMVIKANGNVGIGTTNPIAPLDIFTNTSMFGLKIGDEANSNIRIAGTSGGATGYGSIQTYYGGQLGGVLVLQRDSGNVGIAIRNPKERLAVKGSMAIYSELDNVTPRPEVGAGTISGEIRGLGGGAANPSSNWDDGFLRLSAGGGSNAWTKSFIDLSGFISTSASNDPAVMDRSMNITMGTNGVERLRITTEGNIGIGTKKTGGHKLAVEGTIGARKLIVSQSTWADFVFHPSYTLPALQEVETFIKEHQHLPGIPSEAVIKAEGLDVGDMNKKLLQKVEELTLYMIDMQKRQALLETENNELKGRIKHLENRE</sequence>
<feature type="chain" id="PRO_5045217467" description="Endosialidase-like protein" evidence="1">
    <location>
        <begin position="22"/>
        <end position="432"/>
    </location>
</feature>
<name>A0ABV2T1Z6_9BACT</name>
<proteinExistence type="predicted"/>
<accession>A0ABV2T1Z6</accession>
<evidence type="ECO:0000313" key="3">
    <source>
        <dbReference type="Proteomes" id="UP001549749"/>
    </source>
</evidence>
<comment type="caution">
    <text evidence="2">The sequence shown here is derived from an EMBL/GenBank/DDBJ whole genome shotgun (WGS) entry which is preliminary data.</text>
</comment>
<reference evidence="2 3" key="1">
    <citation type="submission" date="2024-06" db="EMBL/GenBank/DDBJ databases">
        <title>Chitinophaga defluvii sp. nov., isolated from municipal sewage.</title>
        <authorList>
            <person name="Zhang L."/>
        </authorList>
    </citation>
    <scope>NUCLEOTIDE SEQUENCE [LARGE SCALE GENOMIC DNA]</scope>
    <source>
        <strain evidence="2 3">H8</strain>
    </source>
</reference>
<keyword evidence="1" id="KW-0732">Signal</keyword>
<evidence type="ECO:0008006" key="4">
    <source>
        <dbReference type="Google" id="ProtNLM"/>
    </source>
</evidence>
<organism evidence="2 3">
    <name type="scientific">Chitinophaga defluvii</name>
    <dbReference type="NCBI Taxonomy" id="3163343"/>
    <lineage>
        <taxon>Bacteria</taxon>
        <taxon>Pseudomonadati</taxon>
        <taxon>Bacteroidota</taxon>
        <taxon>Chitinophagia</taxon>
        <taxon>Chitinophagales</taxon>
        <taxon>Chitinophagaceae</taxon>
        <taxon>Chitinophaga</taxon>
    </lineage>
</organism>
<evidence type="ECO:0000313" key="2">
    <source>
        <dbReference type="EMBL" id="MET6997048.1"/>
    </source>
</evidence>
<protein>
    <recommendedName>
        <fullName evidence="4">Endosialidase-like protein</fullName>
    </recommendedName>
</protein>